<feature type="transmembrane region" description="Helical" evidence="10">
    <location>
        <begin position="356"/>
        <end position="378"/>
    </location>
</feature>
<evidence type="ECO:0000256" key="9">
    <source>
        <dbReference type="SAM" id="MobiDB-lite"/>
    </source>
</evidence>
<protein>
    <recommendedName>
        <fullName evidence="13">Fluoride ion transporter CrcB</fullName>
    </recommendedName>
</protein>
<reference evidence="11 12" key="1">
    <citation type="submission" date="2020-12" db="EMBL/GenBank/DDBJ databases">
        <title>Metabolic potential, ecology and presence of endohyphal bacteria is reflected in genomic diversity of Mucoromycotina.</title>
        <authorList>
            <person name="Muszewska A."/>
            <person name="Okrasinska A."/>
            <person name="Steczkiewicz K."/>
            <person name="Drgas O."/>
            <person name="Orlowska M."/>
            <person name="Perlinska-Lenart U."/>
            <person name="Aleksandrzak-Piekarczyk T."/>
            <person name="Szatraj K."/>
            <person name="Zielenkiewicz U."/>
            <person name="Pilsyk S."/>
            <person name="Malc E."/>
            <person name="Mieczkowski P."/>
            <person name="Kruszewska J.S."/>
            <person name="Biernat P."/>
            <person name="Pawlowska J."/>
        </authorList>
    </citation>
    <scope>NUCLEOTIDE SEQUENCE [LARGE SCALE GENOMIC DNA]</scope>
    <source>
        <strain evidence="11 12">CBS 142.35</strain>
    </source>
</reference>
<feature type="transmembrane region" description="Helical" evidence="10">
    <location>
        <begin position="423"/>
        <end position="444"/>
    </location>
</feature>
<feature type="transmembrane region" description="Helical" evidence="10">
    <location>
        <begin position="326"/>
        <end position="344"/>
    </location>
</feature>
<evidence type="ECO:0000313" key="11">
    <source>
        <dbReference type="EMBL" id="KAG2221197.1"/>
    </source>
</evidence>
<evidence type="ECO:0000256" key="4">
    <source>
        <dbReference type="ARBA" id="ARBA00022692"/>
    </source>
</evidence>
<dbReference type="AlphaFoldDB" id="A0A8H7VJH8"/>
<evidence type="ECO:0000256" key="3">
    <source>
        <dbReference type="ARBA" id="ARBA00022475"/>
    </source>
</evidence>
<dbReference type="OrthoDB" id="409792at2759"/>
<feature type="region of interest" description="Disordered" evidence="9">
    <location>
        <begin position="1"/>
        <end position="44"/>
    </location>
</feature>
<dbReference type="InterPro" id="IPR003691">
    <property type="entry name" value="FluC"/>
</dbReference>
<feature type="transmembrane region" description="Helical" evidence="10">
    <location>
        <begin position="200"/>
        <end position="222"/>
    </location>
</feature>
<comment type="subcellular location">
    <subcellularLocation>
        <location evidence="2">Cell membrane</location>
        <topology evidence="2">Multi-pass membrane protein</topology>
    </subcellularLocation>
</comment>
<feature type="compositionally biased region" description="Basic and acidic residues" evidence="9">
    <location>
        <begin position="1"/>
        <end position="17"/>
    </location>
</feature>
<comment type="caution">
    <text evidence="11">The sequence shown here is derived from an EMBL/GenBank/DDBJ whole genome shotgun (WGS) entry which is preliminary data.</text>
</comment>
<keyword evidence="4 10" id="KW-0812">Transmembrane</keyword>
<feature type="transmembrane region" description="Helical" evidence="10">
    <location>
        <begin position="301"/>
        <end position="320"/>
    </location>
</feature>
<gene>
    <name evidence="11" type="ORF">INT45_000237</name>
</gene>
<dbReference type="GO" id="GO:0005886">
    <property type="term" value="C:plasma membrane"/>
    <property type="evidence" value="ECO:0007669"/>
    <property type="project" value="UniProtKB-SubCell"/>
</dbReference>
<name>A0A8H7VJH8_9FUNG</name>
<organism evidence="11 12">
    <name type="scientific">Circinella minor</name>
    <dbReference type="NCBI Taxonomy" id="1195481"/>
    <lineage>
        <taxon>Eukaryota</taxon>
        <taxon>Fungi</taxon>
        <taxon>Fungi incertae sedis</taxon>
        <taxon>Mucoromycota</taxon>
        <taxon>Mucoromycotina</taxon>
        <taxon>Mucoromycetes</taxon>
        <taxon>Mucorales</taxon>
        <taxon>Lichtheimiaceae</taxon>
        <taxon>Circinella</taxon>
    </lineage>
</organism>
<keyword evidence="5 10" id="KW-1133">Transmembrane helix</keyword>
<dbReference type="PANTHER" id="PTHR28259">
    <property type="entry name" value="FLUORIDE EXPORT PROTEIN 1-RELATED"/>
    <property type="match status" value="1"/>
</dbReference>
<comment type="similarity">
    <text evidence="7">Belongs to the fluoride channel Fluc/FEX (TC 1.A.43) family.</text>
</comment>
<dbReference type="PANTHER" id="PTHR28259:SF1">
    <property type="entry name" value="FLUORIDE EXPORT PROTEIN 1-RELATED"/>
    <property type="match status" value="1"/>
</dbReference>
<evidence type="ECO:0000256" key="7">
    <source>
        <dbReference type="ARBA" id="ARBA00035120"/>
    </source>
</evidence>
<evidence type="ECO:0000256" key="10">
    <source>
        <dbReference type="SAM" id="Phobius"/>
    </source>
</evidence>
<sequence>MSELRSRRRDDNTKDNDSNCTHTTLINLADGEQSNSGNQGDNVLAELPYNANRGTMHPNDTMKHDLNRRCKNDEEQGKEVNTDKDTEPTIQLAEGEQPVSDDQYGFAELPDLTSATVEVGEPEEPQQQQKKKKTVVLKENKIAISFIIIPMAILGTLIRIGLQRLQTYDGQPVFALVYAQWIGCFIMGMVVQQKDFLMQWYLPIHVGLSTGLCGSITTFSSWQLDIFKAFSNYDAAAHYRGYNILAAISQLLVTLAMSLNGLVFGYHIGQLLSHLPFIHSNTLSEIIPHGFSIRHLNRHDVLIILIGTLSWIGVILAAALTTHQRSLTLACVFAPLGALLRWHLSVLNTRIWKGHFFFGTFAANMIGTLILAIVTLLQSGVDMSLIACDVLHGIGDGFCGCLTTISTFMVEISNLPLKYTYRYGLISIILGQCFMFLICGTYIWTHGVNPSCPPT</sequence>
<dbReference type="Pfam" id="PF02537">
    <property type="entry name" value="CRCB"/>
    <property type="match status" value="2"/>
</dbReference>
<evidence type="ECO:0000256" key="6">
    <source>
        <dbReference type="ARBA" id="ARBA00023136"/>
    </source>
</evidence>
<evidence type="ECO:0000256" key="8">
    <source>
        <dbReference type="ARBA" id="ARBA00035585"/>
    </source>
</evidence>
<dbReference type="EMBL" id="JAEPRB010000116">
    <property type="protein sequence ID" value="KAG2221197.1"/>
    <property type="molecule type" value="Genomic_DNA"/>
</dbReference>
<dbReference type="GO" id="GO:1903425">
    <property type="term" value="F:fluoride transmembrane transporter activity"/>
    <property type="evidence" value="ECO:0007669"/>
    <property type="project" value="TreeGrafter"/>
</dbReference>
<evidence type="ECO:0000256" key="1">
    <source>
        <dbReference type="ARBA" id="ARBA00002598"/>
    </source>
</evidence>
<comment type="catalytic activity">
    <reaction evidence="8">
        <text>fluoride(in) = fluoride(out)</text>
        <dbReference type="Rhea" id="RHEA:76159"/>
        <dbReference type="ChEBI" id="CHEBI:17051"/>
    </reaction>
    <physiologicalReaction direction="left-to-right" evidence="8">
        <dbReference type="Rhea" id="RHEA:76160"/>
    </physiologicalReaction>
</comment>
<feature type="transmembrane region" description="Helical" evidence="10">
    <location>
        <begin position="242"/>
        <end position="266"/>
    </location>
</feature>
<keyword evidence="6 10" id="KW-0472">Membrane</keyword>
<keyword evidence="3" id="KW-1003">Cell membrane</keyword>
<evidence type="ECO:0000313" key="12">
    <source>
        <dbReference type="Proteomes" id="UP000646827"/>
    </source>
</evidence>
<feature type="compositionally biased region" description="Polar residues" evidence="9">
    <location>
        <begin position="18"/>
        <end position="41"/>
    </location>
</feature>
<accession>A0A8H7VJH8</accession>
<feature type="transmembrane region" description="Helical" evidence="10">
    <location>
        <begin position="173"/>
        <end position="191"/>
    </location>
</feature>
<keyword evidence="12" id="KW-1185">Reference proteome</keyword>
<evidence type="ECO:0000256" key="5">
    <source>
        <dbReference type="ARBA" id="ARBA00022989"/>
    </source>
</evidence>
<evidence type="ECO:0000256" key="2">
    <source>
        <dbReference type="ARBA" id="ARBA00004651"/>
    </source>
</evidence>
<proteinExistence type="inferred from homology"/>
<feature type="transmembrane region" description="Helical" evidence="10">
    <location>
        <begin position="390"/>
        <end position="411"/>
    </location>
</feature>
<comment type="function">
    <text evidence="1">Fluoride channel required for the rapid expulsion of cytoplasmic fluoride.</text>
</comment>
<dbReference type="Proteomes" id="UP000646827">
    <property type="component" value="Unassembled WGS sequence"/>
</dbReference>
<evidence type="ECO:0008006" key="13">
    <source>
        <dbReference type="Google" id="ProtNLM"/>
    </source>
</evidence>
<feature type="transmembrane region" description="Helical" evidence="10">
    <location>
        <begin position="142"/>
        <end position="161"/>
    </location>
</feature>